<dbReference type="STRING" id="5353.A0A1Q3ED64"/>
<dbReference type="GO" id="GO:0016787">
    <property type="term" value="F:hydrolase activity"/>
    <property type="evidence" value="ECO:0007669"/>
    <property type="project" value="UniProtKB-KW"/>
</dbReference>
<keyword evidence="3" id="KW-0378">Hydrolase</keyword>
<dbReference type="InterPro" id="IPR029058">
    <property type="entry name" value="AB_hydrolase_fold"/>
</dbReference>
<comment type="caution">
    <text evidence="3">The sequence shown here is derived from an EMBL/GenBank/DDBJ whole genome shotgun (WGS) entry which is preliminary data.</text>
</comment>
<feature type="region of interest" description="Disordered" evidence="2">
    <location>
        <begin position="211"/>
        <end position="231"/>
    </location>
</feature>
<dbReference type="InterPro" id="IPR046521">
    <property type="entry name" value="DUF6698"/>
</dbReference>
<name>A0A1Q3ED64_LENED</name>
<evidence type="ECO:0000313" key="4">
    <source>
        <dbReference type="Proteomes" id="UP000188533"/>
    </source>
</evidence>
<dbReference type="AlphaFoldDB" id="A0A1Q3ED64"/>
<keyword evidence="4" id="KW-1185">Reference proteome</keyword>
<dbReference type="Pfam" id="PF20414">
    <property type="entry name" value="DUF6698"/>
    <property type="match status" value="1"/>
</dbReference>
<dbReference type="SUPFAM" id="SSF53474">
    <property type="entry name" value="alpha/beta-Hydrolases"/>
    <property type="match status" value="1"/>
</dbReference>
<organism evidence="3 4">
    <name type="scientific">Lentinula edodes</name>
    <name type="common">Shiitake mushroom</name>
    <name type="synonym">Lentinus edodes</name>
    <dbReference type="NCBI Taxonomy" id="5353"/>
    <lineage>
        <taxon>Eukaryota</taxon>
        <taxon>Fungi</taxon>
        <taxon>Dikarya</taxon>
        <taxon>Basidiomycota</taxon>
        <taxon>Agaricomycotina</taxon>
        <taxon>Agaricomycetes</taxon>
        <taxon>Agaricomycetidae</taxon>
        <taxon>Agaricales</taxon>
        <taxon>Marasmiineae</taxon>
        <taxon>Omphalotaceae</taxon>
        <taxon>Lentinula</taxon>
    </lineage>
</organism>
<sequence>MERGYTAIKEMDHVVPNFIKRVGEEGGQALIIELERGADSAKTHDTQAATRIVGQELNRQVRKINEARIKEHEEEIRRVQADTEAMLKEHAAQRENNADDSSHDTAVSLPLLPLSVPPLVLLPEFDEGSRNNRGLENDMTGGLLCPGEIDWKDDIVRAAVQRMDPEYDFASSAHSLCFYKDQKFTLDDPDKGFLQSHWLLQMYRTIFTSPSSAKGQSEDVENLPPSKKKKSLKSHRAHVANIIHMTEVTPRSIAYAAVHLHIALTDSSHWTHSYDGYNYQDLWNFVVDFFEDPVDEEAEKQGKELLKWWTDRIFTGTGSAANSRGTKMKSTRRPLRSLGGWILNILHRHRVNGSFQFCMRSLGSHLGRLQPLKGLYLIYQLISTVLIRLPIWVLTPILRSWRPRPHWTMRRSVKLKVVRHMIDLTTTIGPLRKTPNHLAITPGTGVNGVWIPPIPGLVKEELERWANVSQVISTEIPGYWQHKKGSTIDIAAPPMPGEKVIYSLHGGLLQHVDSVHRVFSCEYRLSSGEGVRAQNPFPAALIDALAGYVYLVDIVKFDPADIILEVLEEI</sequence>
<reference evidence="3 4" key="1">
    <citation type="submission" date="2016-08" db="EMBL/GenBank/DDBJ databases">
        <authorList>
            <consortium name="Lentinula edodes genome sequencing consortium"/>
            <person name="Sakamoto Y."/>
            <person name="Nakade K."/>
            <person name="Sato S."/>
            <person name="Yoshida Y."/>
            <person name="Miyazaki K."/>
            <person name="Natsume S."/>
            <person name="Konno N."/>
        </authorList>
    </citation>
    <scope>NUCLEOTIDE SEQUENCE [LARGE SCALE GENOMIC DNA]</scope>
    <source>
        <strain evidence="3 4">NBRC 111202</strain>
    </source>
</reference>
<dbReference type="Proteomes" id="UP000188533">
    <property type="component" value="Unassembled WGS sequence"/>
</dbReference>
<evidence type="ECO:0000256" key="2">
    <source>
        <dbReference type="SAM" id="MobiDB-lite"/>
    </source>
</evidence>
<accession>A0A1Q3ED64</accession>
<proteinExistence type="predicted"/>
<feature type="coiled-coil region" evidence="1">
    <location>
        <begin position="62"/>
        <end position="89"/>
    </location>
</feature>
<evidence type="ECO:0000313" key="3">
    <source>
        <dbReference type="EMBL" id="GAW05150.1"/>
    </source>
</evidence>
<protein>
    <submittedName>
        <fullName evidence="3">Alpha beta-hydrolase</fullName>
    </submittedName>
</protein>
<keyword evidence="1" id="KW-0175">Coiled coil</keyword>
<evidence type="ECO:0000256" key="1">
    <source>
        <dbReference type="SAM" id="Coils"/>
    </source>
</evidence>
<dbReference type="Gene3D" id="3.40.50.1820">
    <property type="entry name" value="alpha/beta hydrolase"/>
    <property type="match status" value="1"/>
</dbReference>
<gene>
    <name evidence="3" type="ORF">LENED_006990</name>
</gene>
<dbReference type="EMBL" id="BDGU01000236">
    <property type="protein sequence ID" value="GAW05150.1"/>
    <property type="molecule type" value="Genomic_DNA"/>
</dbReference>
<reference evidence="3 4" key="2">
    <citation type="submission" date="2017-02" db="EMBL/GenBank/DDBJ databases">
        <title>A genome survey and senescence transcriptome analysis in Lentinula edodes.</title>
        <authorList>
            <person name="Sakamoto Y."/>
            <person name="Nakade K."/>
            <person name="Sato S."/>
            <person name="Yoshida Y."/>
            <person name="Miyazaki K."/>
            <person name="Natsume S."/>
            <person name="Konno N."/>
        </authorList>
    </citation>
    <scope>NUCLEOTIDE SEQUENCE [LARGE SCALE GENOMIC DNA]</scope>
    <source>
        <strain evidence="3 4">NBRC 111202</strain>
    </source>
</reference>